<evidence type="ECO:0000313" key="2">
    <source>
        <dbReference type="EMBL" id="MEU2268148.1"/>
    </source>
</evidence>
<protein>
    <submittedName>
        <fullName evidence="2">Aldo/keto reductase</fullName>
    </submittedName>
</protein>
<dbReference type="SUPFAM" id="SSF51430">
    <property type="entry name" value="NAD(P)-linked oxidoreductase"/>
    <property type="match status" value="1"/>
</dbReference>
<dbReference type="PANTHER" id="PTHR43312">
    <property type="entry name" value="D-THREO-ALDOSE 1-DEHYDROGENASE"/>
    <property type="match status" value="1"/>
</dbReference>
<comment type="caution">
    <text evidence="2">The sequence shown here is derived from an EMBL/GenBank/DDBJ whole genome shotgun (WGS) entry which is preliminary data.</text>
</comment>
<evidence type="ECO:0000313" key="3">
    <source>
        <dbReference type="Proteomes" id="UP001550603"/>
    </source>
</evidence>
<keyword evidence="3" id="KW-1185">Reference proteome</keyword>
<dbReference type="RefSeq" id="WP_359789650.1">
    <property type="nucleotide sequence ID" value="NZ_JBEYBN010000021.1"/>
</dbReference>
<dbReference type="EMBL" id="JBEYBN010000021">
    <property type="protein sequence ID" value="MEU2268148.1"/>
    <property type="molecule type" value="Genomic_DNA"/>
</dbReference>
<dbReference type="InterPro" id="IPR023210">
    <property type="entry name" value="NADP_OxRdtase_dom"/>
</dbReference>
<dbReference type="Gene3D" id="3.20.20.100">
    <property type="entry name" value="NADP-dependent oxidoreductase domain"/>
    <property type="match status" value="1"/>
</dbReference>
<dbReference type="InterPro" id="IPR036812">
    <property type="entry name" value="NAD(P)_OxRdtase_dom_sf"/>
</dbReference>
<reference evidence="2 3" key="1">
    <citation type="submission" date="2024-06" db="EMBL/GenBank/DDBJ databases">
        <title>The Natural Products Discovery Center: Release of the First 8490 Sequenced Strains for Exploring Actinobacteria Biosynthetic Diversity.</title>
        <authorList>
            <person name="Kalkreuter E."/>
            <person name="Kautsar S.A."/>
            <person name="Yang D."/>
            <person name="Bader C.D."/>
            <person name="Teijaro C.N."/>
            <person name="Fluegel L."/>
            <person name="Davis C.M."/>
            <person name="Simpson J.R."/>
            <person name="Lauterbach L."/>
            <person name="Steele A.D."/>
            <person name="Gui C."/>
            <person name="Meng S."/>
            <person name="Li G."/>
            <person name="Viehrig K."/>
            <person name="Ye F."/>
            <person name="Su P."/>
            <person name="Kiefer A.F."/>
            <person name="Nichols A."/>
            <person name="Cepeda A.J."/>
            <person name="Yan W."/>
            <person name="Fan B."/>
            <person name="Jiang Y."/>
            <person name="Adhikari A."/>
            <person name="Zheng C.-J."/>
            <person name="Schuster L."/>
            <person name="Cowan T.M."/>
            <person name="Smanski M.J."/>
            <person name="Chevrette M.G."/>
            <person name="De Carvalho L.P.S."/>
            <person name="Shen B."/>
        </authorList>
    </citation>
    <scope>NUCLEOTIDE SEQUENCE [LARGE SCALE GENOMIC DNA]</scope>
    <source>
        <strain evidence="2 3">NPDC019583</strain>
    </source>
</reference>
<dbReference type="Pfam" id="PF00248">
    <property type="entry name" value="Aldo_ket_red"/>
    <property type="match status" value="1"/>
</dbReference>
<accession>A0ABV2XVW0</accession>
<gene>
    <name evidence="2" type="ORF">ABZ568_17420</name>
</gene>
<organism evidence="2 3">
    <name type="scientific">Streptomyces olindensis</name>
    <dbReference type="NCBI Taxonomy" id="358823"/>
    <lineage>
        <taxon>Bacteria</taxon>
        <taxon>Bacillati</taxon>
        <taxon>Actinomycetota</taxon>
        <taxon>Actinomycetes</taxon>
        <taxon>Kitasatosporales</taxon>
        <taxon>Streptomycetaceae</taxon>
        <taxon>Streptomyces</taxon>
    </lineage>
</organism>
<sequence length="305" mass="31525">MTAELALGTYRCRAIPEAAARAAASGAHWIDTAPNYATGQAQSLLAPVLASRPEVHIATKTGFFTAATGADAVHAGVLTEDQAVAGHSLAPDYVRWQLGRNREQLGRERLDLVLLHNPERAHPGNRAALHQAIRDAFAVLEEEAAAGRVAGYGVATWAGLEEEAFTVAELLALAAEAAGGRYHHLVAVQMPVSLVMMTPIVQALGSRGPLPAAAGAGLRVMASAPLHGGELPGMVDQELADLIRPGLTPAQACVLATASCPGVTNVLIAASSAPDWREAADAVAQLPLTAAKLREVTGVLASPRP</sequence>
<dbReference type="PANTHER" id="PTHR43312:SF1">
    <property type="entry name" value="NADP-DEPENDENT OXIDOREDUCTASE DOMAIN-CONTAINING PROTEIN"/>
    <property type="match status" value="1"/>
</dbReference>
<dbReference type="InterPro" id="IPR053135">
    <property type="entry name" value="AKR2_Oxidoreductase"/>
</dbReference>
<name>A0ABV2XVW0_9ACTN</name>
<evidence type="ECO:0000259" key="1">
    <source>
        <dbReference type="Pfam" id="PF00248"/>
    </source>
</evidence>
<feature type="domain" description="NADP-dependent oxidoreductase" evidence="1">
    <location>
        <begin position="18"/>
        <end position="238"/>
    </location>
</feature>
<proteinExistence type="predicted"/>
<dbReference type="Proteomes" id="UP001550603">
    <property type="component" value="Unassembled WGS sequence"/>
</dbReference>